<sequence length="110" mass="12110">MDFGVVGLDGLVGSDNGFASLTSDPETKHKLYGSGFLKQERSAGTSEDDWRSLKVAKTDDFSASKAMLLQQRSPLLRSSNNSLFSDGQQQQQQQMLSFSSPKSETFLLRN</sequence>
<dbReference type="AlphaFoldDB" id="A0AAP0R6P7"/>
<reference evidence="2 3" key="1">
    <citation type="journal article" date="2024" name="Plant J.">
        <title>Genome sequences and population genomics reveal climatic adaptation and genomic divergence between two closely related sweetgum species.</title>
        <authorList>
            <person name="Xu W.Q."/>
            <person name="Ren C.Q."/>
            <person name="Zhang X.Y."/>
            <person name="Comes H.P."/>
            <person name="Liu X.H."/>
            <person name="Li Y.G."/>
            <person name="Kettle C.J."/>
            <person name="Jalonen R."/>
            <person name="Gaisberger H."/>
            <person name="Ma Y.Z."/>
            <person name="Qiu Y.X."/>
        </authorList>
    </citation>
    <scope>NUCLEOTIDE SEQUENCE [LARGE SCALE GENOMIC DNA]</scope>
    <source>
        <strain evidence="2">Hangzhou</strain>
    </source>
</reference>
<dbReference type="EMBL" id="JBBPBK010000014">
    <property type="protein sequence ID" value="KAK9271185.1"/>
    <property type="molecule type" value="Genomic_DNA"/>
</dbReference>
<gene>
    <name evidence="2" type="ORF">L1049_026775</name>
</gene>
<feature type="compositionally biased region" description="Low complexity" evidence="1">
    <location>
        <begin position="79"/>
        <end position="94"/>
    </location>
</feature>
<organism evidence="2 3">
    <name type="scientific">Liquidambar formosana</name>
    <name type="common">Formosan gum</name>
    <dbReference type="NCBI Taxonomy" id="63359"/>
    <lineage>
        <taxon>Eukaryota</taxon>
        <taxon>Viridiplantae</taxon>
        <taxon>Streptophyta</taxon>
        <taxon>Embryophyta</taxon>
        <taxon>Tracheophyta</taxon>
        <taxon>Spermatophyta</taxon>
        <taxon>Magnoliopsida</taxon>
        <taxon>eudicotyledons</taxon>
        <taxon>Gunneridae</taxon>
        <taxon>Pentapetalae</taxon>
        <taxon>Saxifragales</taxon>
        <taxon>Altingiaceae</taxon>
        <taxon>Liquidambar</taxon>
    </lineage>
</organism>
<name>A0AAP0R6P7_LIQFO</name>
<dbReference type="Proteomes" id="UP001415857">
    <property type="component" value="Unassembled WGS sequence"/>
</dbReference>
<evidence type="ECO:0000256" key="1">
    <source>
        <dbReference type="SAM" id="MobiDB-lite"/>
    </source>
</evidence>
<protein>
    <submittedName>
        <fullName evidence="2">Uncharacterized protein</fullName>
    </submittedName>
</protein>
<proteinExistence type="predicted"/>
<evidence type="ECO:0000313" key="2">
    <source>
        <dbReference type="EMBL" id="KAK9271185.1"/>
    </source>
</evidence>
<evidence type="ECO:0000313" key="3">
    <source>
        <dbReference type="Proteomes" id="UP001415857"/>
    </source>
</evidence>
<keyword evidence="3" id="KW-1185">Reference proteome</keyword>
<comment type="caution">
    <text evidence="2">The sequence shown here is derived from an EMBL/GenBank/DDBJ whole genome shotgun (WGS) entry which is preliminary data.</text>
</comment>
<feature type="region of interest" description="Disordered" evidence="1">
    <location>
        <begin position="79"/>
        <end position="110"/>
    </location>
</feature>
<accession>A0AAP0R6P7</accession>